<evidence type="ECO:0000259" key="1">
    <source>
        <dbReference type="Pfam" id="PF06985"/>
    </source>
</evidence>
<comment type="caution">
    <text evidence="2">The sequence shown here is derived from an EMBL/GenBank/DDBJ whole genome shotgun (WGS) entry which is preliminary data.</text>
</comment>
<dbReference type="PANTHER" id="PTHR33112">
    <property type="entry name" value="DOMAIN PROTEIN, PUTATIVE-RELATED"/>
    <property type="match status" value="1"/>
</dbReference>
<proteinExistence type="predicted"/>
<gene>
    <name evidence="2" type="ORF">CGXH109_LOCUS78346</name>
</gene>
<dbReference type="AlphaFoldDB" id="A0A9W4RWM1"/>
<keyword evidence="3" id="KW-1185">Reference proteome</keyword>
<name>A0A9W4RWM1_9PEZI</name>
<organism evidence="2 3">
    <name type="scientific">Colletotrichum noveboracense</name>
    <dbReference type="NCBI Taxonomy" id="2664923"/>
    <lineage>
        <taxon>Eukaryota</taxon>
        <taxon>Fungi</taxon>
        <taxon>Dikarya</taxon>
        <taxon>Ascomycota</taxon>
        <taxon>Pezizomycotina</taxon>
        <taxon>Sordariomycetes</taxon>
        <taxon>Hypocreomycetidae</taxon>
        <taxon>Glomerellales</taxon>
        <taxon>Glomerellaceae</taxon>
        <taxon>Colletotrichum</taxon>
        <taxon>Colletotrichum gloeosporioides species complex</taxon>
    </lineage>
</organism>
<accession>A0A9W4RWM1</accession>
<sequence length="746" mass="84242">MDPEQSQGSNFPRNTDFCEECSVVVFDDGADDSREELGRDECLLDDHMRVWIDELPDLPRMAESSSAGCRMCGFVREALLRRNVACEGFVCIFGMYQWGGRAWIKAFLPSYGLAFWKCVVANFTTKTEVAVIDFDVETSNNDLRQWLGLGKKCAPEPLDPDNVEWLKSKLRSCDEECVHPKPASPFLPTRLIDVGHGEEHVPRLVVVKDILNMNSRTMDDLKYVALTYCWGPEEDAPKQVKTTKDTLSAHYKGMSLSYLSPIVRDTIKVCRALEIRYLWVDALCIIQGDKADFHRESQTMGKIYNSCAVAICPLSSQSCLQGYLGARPEGLDVDFQSSRHEHIRGTYRLVPHCTDVDRGELPIGVTDQSLHLDIERSSWYRRGWTFQELILSPRFVFFGPSMSHFLCDTRAFSENGQIRNDINLRAGLRIGLDVRSTINKAFGEGFAEMDRSVNGMRRIYQHDWKGVREVSTKDWTYREDIFAGAAGLAQAFATITGDTYLAGLRKSDLHHQLVWYMEQPFPGDLASLVDSLQDVDPYVAPSWSWASRRTSVVELPDRAFPISGALKEIVSATGDDFDWLENHIRPEFVLIDYHMDLQGSSPFLSLNGGFLRLRAECAAFLNLNPPPGPPASTPESTQLFLVSSCCSPTLNWKEMKRHSGYDDEDINDWMPSDAEVGGLSFSDDYESIFIEKCRFCADPMHKRAGWGLVVHPAEKSGSYVRVGAFVFFPHKGGMDLFSEEEEIILI</sequence>
<dbReference type="Proteomes" id="UP001152533">
    <property type="component" value="Unassembled WGS sequence"/>
</dbReference>
<dbReference type="PANTHER" id="PTHR33112:SF16">
    <property type="entry name" value="HETEROKARYON INCOMPATIBILITY DOMAIN-CONTAINING PROTEIN"/>
    <property type="match status" value="1"/>
</dbReference>
<evidence type="ECO:0000313" key="3">
    <source>
        <dbReference type="Proteomes" id="UP001152533"/>
    </source>
</evidence>
<dbReference type="EMBL" id="CAMGZC010000589">
    <property type="protein sequence ID" value="CAI0648696.1"/>
    <property type="molecule type" value="Genomic_DNA"/>
</dbReference>
<protein>
    <recommendedName>
        <fullName evidence="1">Heterokaryon incompatibility domain-containing protein</fullName>
    </recommendedName>
</protein>
<evidence type="ECO:0000313" key="2">
    <source>
        <dbReference type="EMBL" id="CAI0648696.1"/>
    </source>
</evidence>
<feature type="domain" description="Heterokaryon incompatibility" evidence="1">
    <location>
        <begin position="223"/>
        <end position="388"/>
    </location>
</feature>
<dbReference type="InterPro" id="IPR010730">
    <property type="entry name" value="HET"/>
</dbReference>
<reference evidence="2" key="1">
    <citation type="submission" date="2022-08" db="EMBL/GenBank/DDBJ databases">
        <authorList>
            <person name="Giroux E."/>
            <person name="Giroux E."/>
        </authorList>
    </citation>
    <scope>NUCLEOTIDE SEQUENCE</scope>
    <source>
        <strain evidence="2">H1091258</strain>
    </source>
</reference>
<dbReference type="Pfam" id="PF06985">
    <property type="entry name" value="HET"/>
    <property type="match status" value="1"/>
</dbReference>